<proteinExistence type="predicted"/>
<dbReference type="Proteomes" id="UP000694568">
    <property type="component" value="Unplaced"/>
</dbReference>
<feature type="compositionally biased region" description="Basic and acidic residues" evidence="1">
    <location>
        <begin position="8"/>
        <end position="20"/>
    </location>
</feature>
<dbReference type="GeneTree" id="ENSGT00940000154356"/>
<dbReference type="PANTHER" id="PTHR45749:SF23">
    <property type="entry name" value="ZINC FINGER MYM-TYPE PROTEIN 1-LIKE"/>
    <property type="match status" value="1"/>
</dbReference>
<dbReference type="PANTHER" id="PTHR45749">
    <property type="match status" value="1"/>
</dbReference>
<name>A0A8C9WYY9_SANLU</name>
<sequence>MGFSSFKKGTERIETHERSCAHQEAEKAYLMTKEHAGLGAPDSNEGNFLELLKLLAHYDSILEQHMNNPVSSVTYLSHLSQNKLIAALSKETLNSTIDITRMDQFSFSLRYITKTSSSIDVASFYDLLHNSLTKDLGLNVNDLRGQAIDGARTMSGQLTGLQARVKQNCSDKAFYVHCCAHNLNLILMDAACCLCSAKLFFGTLETLYYFLTSSLPRFKILEEEQEIMQLERTVLTLKSLSDTRWASRKQATEAVIKSFPAILKALSRIQHHHNSTPKAASEADGLLSKLSTFEFMFMLVFWNDLLKRTYILSNYLQKESLDVNTAVNLIDSTVAQIRELRIEEAFDSMENTARNMARESDAATEFAEQRIRKRKTHFDKDAEDDHIEDSRHKINFGFKAEIYFYILNVFVGQFESRFSIFKKMAKLFAVLCPKWFEHPDAEEKMLELARFYSEDMPKPEDAVEEFRSFRALYSELNMDLTTDAVLPFLIANNMDRAYPHLTILHRIYKTLPISSASAGRSFSRLQLIKTYLPSCMDEARLSNLTLLSVAVRGAETFLLDWQPAFFVCLFVCQYKVVKTFGFSLCFI</sequence>
<dbReference type="Pfam" id="PF05699">
    <property type="entry name" value="Dimer_Tnp_hAT"/>
    <property type="match status" value="1"/>
</dbReference>
<evidence type="ECO:0000313" key="3">
    <source>
        <dbReference type="Ensembl" id="ENSSLUP00000001680.1"/>
    </source>
</evidence>
<keyword evidence="4" id="KW-1185">Reference proteome</keyword>
<reference evidence="3" key="1">
    <citation type="submission" date="2025-08" db="UniProtKB">
        <authorList>
            <consortium name="Ensembl"/>
        </authorList>
    </citation>
    <scope>IDENTIFICATION</scope>
</reference>
<evidence type="ECO:0000256" key="1">
    <source>
        <dbReference type="SAM" id="MobiDB-lite"/>
    </source>
</evidence>
<evidence type="ECO:0000313" key="4">
    <source>
        <dbReference type="Proteomes" id="UP000694568"/>
    </source>
</evidence>
<reference evidence="3" key="2">
    <citation type="submission" date="2025-09" db="UniProtKB">
        <authorList>
            <consortium name="Ensembl"/>
        </authorList>
    </citation>
    <scope>IDENTIFICATION</scope>
</reference>
<dbReference type="GO" id="GO:0046983">
    <property type="term" value="F:protein dimerization activity"/>
    <property type="evidence" value="ECO:0007669"/>
    <property type="project" value="InterPro"/>
</dbReference>
<accession>A0A8C9WYY9</accession>
<evidence type="ECO:0000259" key="2">
    <source>
        <dbReference type="Pfam" id="PF05699"/>
    </source>
</evidence>
<organism evidence="3 4">
    <name type="scientific">Sander lucioperca</name>
    <name type="common">Pike-perch</name>
    <name type="synonym">Perca lucioperca</name>
    <dbReference type="NCBI Taxonomy" id="283035"/>
    <lineage>
        <taxon>Eukaryota</taxon>
        <taxon>Metazoa</taxon>
        <taxon>Chordata</taxon>
        <taxon>Craniata</taxon>
        <taxon>Vertebrata</taxon>
        <taxon>Euteleostomi</taxon>
        <taxon>Actinopterygii</taxon>
        <taxon>Neopterygii</taxon>
        <taxon>Teleostei</taxon>
        <taxon>Neoteleostei</taxon>
        <taxon>Acanthomorphata</taxon>
        <taxon>Eupercaria</taxon>
        <taxon>Perciformes</taxon>
        <taxon>Percoidei</taxon>
        <taxon>Percidae</taxon>
        <taxon>Luciopercinae</taxon>
        <taxon>Sander</taxon>
    </lineage>
</organism>
<dbReference type="SUPFAM" id="SSF53098">
    <property type="entry name" value="Ribonuclease H-like"/>
    <property type="match status" value="1"/>
</dbReference>
<dbReference type="AlphaFoldDB" id="A0A8C9WYY9"/>
<dbReference type="InterPro" id="IPR012337">
    <property type="entry name" value="RNaseH-like_sf"/>
</dbReference>
<dbReference type="Ensembl" id="ENSSLUT00000001760.1">
    <property type="protein sequence ID" value="ENSSLUP00000001680.1"/>
    <property type="gene ID" value="ENSSLUG00000000828.1"/>
</dbReference>
<protein>
    <recommendedName>
        <fullName evidence="2">HAT C-terminal dimerisation domain-containing protein</fullName>
    </recommendedName>
</protein>
<feature type="region of interest" description="Disordered" evidence="1">
    <location>
        <begin position="1"/>
        <end position="20"/>
    </location>
</feature>
<feature type="domain" description="HAT C-terminal dimerisation" evidence="2">
    <location>
        <begin position="494"/>
        <end position="548"/>
    </location>
</feature>
<dbReference type="InterPro" id="IPR008906">
    <property type="entry name" value="HATC_C_dom"/>
</dbReference>